<feature type="binding site" evidence="11">
    <location>
        <position position="562"/>
    </location>
    <ligand>
        <name>Mg(2+)</name>
        <dbReference type="ChEBI" id="CHEBI:18420"/>
        <label>2</label>
    </ligand>
</feature>
<feature type="region of interest" description="Disordered" evidence="12">
    <location>
        <begin position="1"/>
        <end position="27"/>
    </location>
</feature>
<dbReference type="GO" id="GO:0046872">
    <property type="term" value="F:metal ion binding"/>
    <property type="evidence" value="ECO:0007669"/>
    <property type="project" value="UniProtKB-KW"/>
</dbReference>
<dbReference type="CDD" id="cd00822">
    <property type="entry name" value="TopoII_Trans_DNA_gyrase"/>
    <property type="match status" value="1"/>
</dbReference>
<evidence type="ECO:0000256" key="11">
    <source>
        <dbReference type="HAMAP-Rule" id="MF_01898"/>
    </source>
</evidence>
<feature type="binding site" evidence="11">
    <location>
        <position position="560"/>
    </location>
    <ligand>
        <name>Mg(2+)</name>
        <dbReference type="ChEBI" id="CHEBI:18420"/>
        <label>2</label>
    </ligand>
</feature>
<feature type="site" description="Interaction with DNA" evidence="11">
    <location>
        <position position="501"/>
    </location>
</feature>
<dbReference type="GO" id="GO:0005694">
    <property type="term" value="C:chromosome"/>
    <property type="evidence" value="ECO:0007669"/>
    <property type="project" value="InterPro"/>
</dbReference>
<comment type="miscellaneous">
    <text evidence="11">Few gyrases are as efficient as E.coli at forming negative supercoils. Not all organisms have 2 type II topoisomerases; in organisms with a single type II topoisomerase this enzyme also has to decatenate newly replicated chromosomes.</text>
</comment>
<dbReference type="GO" id="GO:0005737">
    <property type="term" value="C:cytoplasm"/>
    <property type="evidence" value="ECO:0007669"/>
    <property type="project" value="UniProtKB-SubCell"/>
</dbReference>
<comment type="caution">
    <text evidence="14">The sequence shown here is derived from an EMBL/GenBank/DDBJ whole genome shotgun (WGS) entry which is preliminary data.</text>
</comment>
<evidence type="ECO:0000313" key="15">
    <source>
        <dbReference type="Proteomes" id="UP000541185"/>
    </source>
</evidence>
<gene>
    <name evidence="11 14" type="primary">gyrB</name>
    <name evidence="14" type="ORF">HHL11_02160</name>
</gene>
<dbReference type="PROSITE" id="PS50880">
    <property type="entry name" value="TOPRIM"/>
    <property type="match status" value="1"/>
</dbReference>
<evidence type="ECO:0000256" key="12">
    <source>
        <dbReference type="SAM" id="MobiDB-lite"/>
    </source>
</evidence>
<dbReference type="PANTHER" id="PTHR45866:SF1">
    <property type="entry name" value="DNA GYRASE SUBUNIT B, MITOCHONDRIAL"/>
    <property type="match status" value="1"/>
</dbReference>
<evidence type="ECO:0000256" key="1">
    <source>
        <dbReference type="ARBA" id="ARBA00000185"/>
    </source>
</evidence>
<comment type="subcellular location">
    <subcellularLocation>
        <location evidence="11">Cytoplasm</location>
    </subcellularLocation>
</comment>
<evidence type="ECO:0000256" key="4">
    <source>
        <dbReference type="ARBA" id="ARBA00022723"/>
    </source>
</evidence>
<comment type="cofactor">
    <cofactor evidence="11">
        <name>Mg(2+)</name>
        <dbReference type="ChEBI" id="CHEBI:18420"/>
    </cofactor>
    <cofactor evidence="11">
        <name>Mn(2+)</name>
        <dbReference type="ChEBI" id="CHEBI:29035"/>
    </cofactor>
    <cofactor evidence="11">
        <name>Ca(2+)</name>
        <dbReference type="ChEBI" id="CHEBI:29108"/>
    </cofactor>
    <text evidence="11">Binds two Mg(2+) per subunit. The magnesium ions form salt bridges with both the protein and the DNA. Can also accept other divalent metal cations, such as Mn(2+) or Ca(2+).</text>
</comment>
<dbReference type="SMART" id="SM00387">
    <property type="entry name" value="HATPase_c"/>
    <property type="match status" value="1"/>
</dbReference>
<evidence type="ECO:0000256" key="6">
    <source>
        <dbReference type="ARBA" id="ARBA00022840"/>
    </source>
</evidence>
<dbReference type="InterPro" id="IPR018522">
    <property type="entry name" value="TopoIIA_CS"/>
</dbReference>
<dbReference type="SMART" id="SM00433">
    <property type="entry name" value="TOP2c"/>
    <property type="match status" value="1"/>
</dbReference>
<feature type="binding site" evidence="11">
    <location>
        <position position="560"/>
    </location>
    <ligand>
        <name>Mg(2+)</name>
        <dbReference type="ChEBI" id="CHEBI:18420"/>
        <label>1</label>
        <note>catalytic</note>
    </ligand>
</feature>
<accession>A0A848GV98</accession>
<dbReference type="PROSITE" id="PS00177">
    <property type="entry name" value="TOPOISOMERASE_II"/>
    <property type="match status" value="1"/>
</dbReference>
<dbReference type="Pfam" id="PF21249">
    <property type="entry name" value="GyrB_hook"/>
    <property type="match status" value="1"/>
</dbReference>
<dbReference type="InterPro" id="IPR013506">
    <property type="entry name" value="Topo_IIA_bsu_dom2"/>
</dbReference>
<dbReference type="Gene3D" id="3.40.50.670">
    <property type="match status" value="2"/>
</dbReference>
<dbReference type="InterPro" id="IPR049353">
    <property type="entry name" value="GyrB_hook"/>
</dbReference>
<dbReference type="FunFam" id="3.30.565.10:FF:000002">
    <property type="entry name" value="DNA gyrase subunit B"/>
    <property type="match status" value="1"/>
</dbReference>
<keyword evidence="9" id="KW-0238">DNA-binding</keyword>
<dbReference type="InterPro" id="IPR001241">
    <property type="entry name" value="Topo_IIA"/>
</dbReference>
<dbReference type="InterPro" id="IPR003594">
    <property type="entry name" value="HATPase_dom"/>
</dbReference>
<dbReference type="SUPFAM" id="SSF55874">
    <property type="entry name" value="ATPase domain of HSP90 chaperone/DNA topoisomerase II/histidine kinase"/>
    <property type="match status" value="1"/>
</dbReference>
<keyword evidence="6 11" id="KW-0067">ATP-binding</keyword>
<keyword evidence="7 11" id="KW-0460">Magnesium</keyword>
<dbReference type="GO" id="GO:0006265">
    <property type="term" value="P:DNA topological change"/>
    <property type="evidence" value="ECO:0007669"/>
    <property type="project" value="UniProtKB-UniRule"/>
</dbReference>
<dbReference type="NCBIfam" id="TIGR01059">
    <property type="entry name" value="gyrB"/>
    <property type="match status" value="1"/>
</dbReference>
<dbReference type="FunFam" id="3.30.230.10:FF:000005">
    <property type="entry name" value="DNA gyrase subunit B"/>
    <property type="match status" value="1"/>
</dbReference>
<evidence type="ECO:0000256" key="5">
    <source>
        <dbReference type="ARBA" id="ARBA00022741"/>
    </source>
</evidence>
<reference evidence="14 15" key="1">
    <citation type="submission" date="2020-04" db="EMBL/GenBank/DDBJ databases">
        <title>Ramlibacter sp. G-1-2-2 isolated from soil.</title>
        <authorList>
            <person name="Dahal R.H."/>
        </authorList>
    </citation>
    <scope>NUCLEOTIDE SEQUENCE [LARGE SCALE GENOMIC DNA]</scope>
    <source>
        <strain evidence="14 15">G-1-2-2</strain>
    </source>
</reference>
<dbReference type="GO" id="GO:0005524">
    <property type="term" value="F:ATP binding"/>
    <property type="evidence" value="ECO:0007669"/>
    <property type="project" value="UniProtKB-UniRule"/>
</dbReference>
<dbReference type="InterPro" id="IPR013759">
    <property type="entry name" value="Topo_IIA_B_C"/>
</dbReference>
<evidence type="ECO:0000256" key="10">
    <source>
        <dbReference type="ARBA" id="ARBA00023235"/>
    </source>
</evidence>
<dbReference type="InterPro" id="IPR036890">
    <property type="entry name" value="HATPase_C_sf"/>
</dbReference>
<dbReference type="SUPFAM" id="SSF54211">
    <property type="entry name" value="Ribosomal protein S5 domain 2-like"/>
    <property type="match status" value="1"/>
</dbReference>
<dbReference type="InterPro" id="IPR041423">
    <property type="entry name" value="GyrB_insert"/>
</dbReference>
<dbReference type="AlphaFoldDB" id="A0A848GV98"/>
<evidence type="ECO:0000256" key="7">
    <source>
        <dbReference type="ARBA" id="ARBA00022842"/>
    </source>
</evidence>
<dbReference type="InterPro" id="IPR006171">
    <property type="entry name" value="TOPRIM_dom"/>
</dbReference>
<keyword evidence="4 11" id="KW-0479">Metal-binding</keyword>
<keyword evidence="8 11" id="KW-0799">Topoisomerase</keyword>
<dbReference type="InterPro" id="IPR000565">
    <property type="entry name" value="Topo_IIA_B"/>
</dbReference>
<dbReference type="InterPro" id="IPR020568">
    <property type="entry name" value="Ribosomal_Su5_D2-typ_SF"/>
</dbReference>
<evidence type="ECO:0000256" key="8">
    <source>
        <dbReference type="ARBA" id="ARBA00023029"/>
    </source>
</evidence>
<dbReference type="InterPro" id="IPR013760">
    <property type="entry name" value="Topo_IIA-like_dom_sf"/>
</dbReference>
<comment type="similarity">
    <text evidence="2 11">Belongs to the type II topoisomerase GyrB family.</text>
</comment>
<keyword evidence="10 11" id="KW-0413">Isomerase</keyword>
<keyword evidence="3 11" id="KW-0963">Cytoplasm</keyword>
<dbReference type="Pfam" id="PF01751">
    <property type="entry name" value="Toprim"/>
    <property type="match status" value="1"/>
</dbReference>
<dbReference type="Pfam" id="PF02518">
    <property type="entry name" value="HATPase_c"/>
    <property type="match status" value="1"/>
</dbReference>
<dbReference type="Pfam" id="PF18053">
    <property type="entry name" value="GyrB_insert"/>
    <property type="match status" value="1"/>
</dbReference>
<dbReference type="FunFam" id="3.40.50.670:FF:000004">
    <property type="entry name" value="DNA gyrase subunit B"/>
    <property type="match status" value="1"/>
</dbReference>
<dbReference type="InterPro" id="IPR034160">
    <property type="entry name" value="TOPRIM_GyrB"/>
</dbReference>
<sequence>MAQDNSTPLPPEDQSGQPAVPPAGVSGDYGASSIQILEGLEAVRKRPGMYIGDTSDGTGLHHLVFEVVDNSIDEALAGHCDDIIVTIHTDNSISVVDNGRGIPTGIKWDDKHEPKRSATEIALTELHAGGKFNQNSYKVSGGLHGVGVSCVNALSKMLRVVVRREGKVHELEFSRGFVVKSGEVHEETGPNGEKALIRPMHIVGDTDKRGTEVHFLPDNTEIFKENNDFHYEILAKRLRELSFLNNGVRIRLLDERTGKEDDFAGAGGVKGFVDFVNKGKQVLHPNAFNAIGEKQSDQQTMIGVEVAMQWNSGYNEQVLCFTNNIPQRDGGTHLTGLRAAMTGVINKYIEVNELAKKAKVEISGDDMREGLTCVLSVKVPEPKFSSQTKDKLVSSEVRGPVQDVVAAKLTEYLEERPNDAKIIVGKIIEAARAREAARKAREMTRRKGVLDGMGLPGKLADCQEKDPAMCEIYIVEGDSAGGSAKQGRDRKFQAILPLRGKILNVEKARYEKLLTSNEIVTLITALGTGIGKAAVESGKSGADDFDVAKLRYHRIIIMTDADVDGAHIRTLLLTFFYRQMPELVERGHIYIAQPPLYKVKAGKEELYLKDGSELDRFLLRIALNHARVETGGADNRVLEGETLAELARKHQVAESVIARLGGFMDAEALRAIADGVALNLDTVAEAEASAVKLQEKLQEIDKLTNAAPAEVAGEFDARADKPVLRISRRHHGNIKSSVITQDFVHGADYAALAEAANTFRGLLADGALVKRGEGDKGREEKVGDFRTAMKWLLSEAERQTARQRYKGLGEMNPEQLWETTMDPNVRRLLRVQIDDAIEADRVFTMLMGDEVEPRRDFIETNALRAANIDV</sequence>
<dbReference type="PANTHER" id="PTHR45866">
    <property type="entry name" value="DNA GYRASE/TOPOISOMERASE SUBUNIT B"/>
    <property type="match status" value="1"/>
</dbReference>
<evidence type="ECO:0000256" key="3">
    <source>
        <dbReference type="ARBA" id="ARBA00022490"/>
    </source>
</evidence>
<dbReference type="InterPro" id="IPR011557">
    <property type="entry name" value="GyrB"/>
</dbReference>
<feature type="domain" description="Toprim" evidence="13">
    <location>
        <begin position="470"/>
        <end position="595"/>
    </location>
</feature>
<dbReference type="Pfam" id="PF00204">
    <property type="entry name" value="DNA_gyraseB"/>
    <property type="match status" value="1"/>
</dbReference>
<dbReference type="GO" id="GO:0006261">
    <property type="term" value="P:DNA-templated DNA replication"/>
    <property type="evidence" value="ECO:0007669"/>
    <property type="project" value="UniProtKB-UniRule"/>
</dbReference>
<name>A0A848GV98_9BURK</name>
<evidence type="ECO:0000256" key="2">
    <source>
        <dbReference type="ARBA" id="ARBA00010708"/>
    </source>
</evidence>
<dbReference type="NCBIfam" id="NF011501">
    <property type="entry name" value="PRK14939.1"/>
    <property type="match status" value="1"/>
</dbReference>
<dbReference type="EC" id="5.6.2.2" evidence="11"/>
<dbReference type="InterPro" id="IPR014721">
    <property type="entry name" value="Ribsml_uS5_D2-typ_fold_subgr"/>
</dbReference>
<dbReference type="Pfam" id="PF00986">
    <property type="entry name" value="DNA_gyraseB_C"/>
    <property type="match status" value="1"/>
</dbReference>
<keyword evidence="15" id="KW-1185">Reference proteome</keyword>
<dbReference type="HAMAP" id="MF_01898">
    <property type="entry name" value="GyrB"/>
    <property type="match status" value="1"/>
</dbReference>
<evidence type="ECO:0000259" key="13">
    <source>
        <dbReference type="PROSITE" id="PS50880"/>
    </source>
</evidence>
<dbReference type="GO" id="GO:0003918">
    <property type="term" value="F:DNA topoisomerase type II (double strand cut, ATP-hydrolyzing) activity"/>
    <property type="evidence" value="ECO:0007669"/>
    <property type="project" value="UniProtKB-UniRule"/>
</dbReference>
<dbReference type="EMBL" id="JABBFX010000001">
    <property type="protein sequence ID" value="NML42535.1"/>
    <property type="molecule type" value="Genomic_DNA"/>
</dbReference>
<dbReference type="FunFam" id="3.40.50.670:FF:000007">
    <property type="entry name" value="DNA gyrase subunit B"/>
    <property type="match status" value="1"/>
</dbReference>
<dbReference type="RefSeq" id="WP_169416741.1">
    <property type="nucleotide sequence ID" value="NZ_JABBFX010000001.1"/>
</dbReference>
<dbReference type="SUPFAM" id="SSF56719">
    <property type="entry name" value="Type II DNA topoisomerase"/>
    <property type="match status" value="1"/>
</dbReference>
<protein>
    <recommendedName>
        <fullName evidence="11">DNA gyrase subunit B</fullName>
        <ecNumber evidence="11">5.6.2.2</ecNumber>
    </recommendedName>
</protein>
<evidence type="ECO:0000256" key="9">
    <source>
        <dbReference type="ARBA" id="ARBA00023125"/>
    </source>
</evidence>
<feature type="site" description="Interaction with DNA" evidence="11">
    <location>
        <position position="504"/>
    </location>
</feature>
<dbReference type="PRINTS" id="PR00418">
    <property type="entry name" value="TPI2FAMILY"/>
</dbReference>
<proteinExistence type="inferred from homology"/>
<dbReference type="Gene3D" id="3.30.230.10">
    <property type="match status" value="1"/>
</dbReference>
<dbReference type="NCBIfam" id="NF004189">
    <property type="entry name" value="PRK05644.1"/>
    <property type="match status" value="1"/>
</dbReference>
<dbReference type="CDD" id="cd16928">
    <property type="entry name" value="HATPase_GyrB-like"/>
    <property type="match status" value="1"/>
</dbReference>
<comment type="subunit">
    <text evidence="11">Heterotetramer, composed of two GyrA and two GyrB chains. In the heterotetramer, GyrA contains the active site tyrosine that forms a transient covalent intermediate with DNA, while GyrB binds cofactors and catalyzes ATP hydrolysis.</text>
</comment>
<dbReference type="InterPro" id="IPR002288">
    <property type="entry name" value="DNA_gyrase_B_C"/>
</dbReference>
<dbReference type="Proteomes" id="UP000541185">
    <property type="component" value="Unassembled WGS sequence"/>
</dbReference>
<feature type="binding site" evidence="11">
    <location>
        <position position="476"/>
    </location>
    <ligand>
        <name>Mg(2+)</name>
        <dbReference type="ChEBI" id="CHEBI:18420"/>
        <label>1</label>
        <note>catalytic</note>
    </ligand>
</feature>
<dbReference type="PRINTS" id="PR01159">
    <property type="entry name" value="DNAGYRASEB"/>
</dbReference>
<dbReference type="Gene3D" id="3.30.565.10">
    <property type="entry name" value="Histidine kinase-like ATPase, C-terminal domain"/>
    <property type="match status" value="1"/>
</dbReference>
<dbReference type="GO" id="GO:0003677">
    <property type="term" value="F:DNA binding"/>
    <property type="evidence" value="ECO:0007669"/>
    <property type="project" value="UniProtKB-KW"/>
</dbReference>
<comment type="function">
    <text evidence="11">A type II topoisomerase that negatively supercoils closed circular double-stranded (ds) DNA in an ATP-dependent manner to modulate DNA topology and maintain chromosomes in an underwound state. Negative supercoiling favors strand separation, and DNA replication, transcription, recombination and repair, all of which involve strand separation. Also able to catalyze the interconversion of other topological isomers of dsDNA rings, including catenanes and knotted rings. Type II topoisomerases break and join 2 DNA strands simultaneously in an ATP-dependent manner.</text>
</comment>
<comment type="catalytic activity">
    <reaction evidence="1 11">
        <text>ATP-dependent breakage, passage and rejoining of double-stranded DNA.</text>
        <dbReference type="EC" id="5.6.2.2"/>
    </reaction>
</comment>
<evidence type="ECO:0000313" key="14">
    <source>
        <dbReference type="EMBL" id="NML42535.1"/>
    </source>
</evidence>
<keyword evidence="5 11" id="KW-0547">Nucleotide-binding</keyword>
<organism evidence="14 15">
    <name type="scientific">Ramlibacter agri</name>
    <dbReference type="NCBI Taxonomy" id="2728837"/>
    <lineage>
        <taxon>Bacteria</taxon>
        <taxon>Pseudomonadati</taxon>
        <taxon>Pseudomonadota</taxon>
        <taxon>Betaproteobacteria</taxon>
        <taxon>Burkholderiales</taxon>
        <taxon>Comamonadaceae</taxon>
        <taxon>Ramlibacter</taxon>
    </lineage>
</organism>
<dbReference type="CDD" id="cd03366">
    <property type="entry name" value="TOPRIM_TopoIIA_GyrB"/>
    <property type="match status" value="1"/>
</dbReference>